<comment type="catalytic activity">
    <reaction evidence="9">
        <text>O-phospho-L-threonyl-[protein] + H2O = L-threonyl-[protein] + phosphate</text>
        <dbReference type="Rhea" id="RHEA:47004"/>
        <dbReference type="Rhea" id="RHEA-COMP:11060"/>
        <dbReference type="Rhea" id="RHEA-COMP:11605"/>
        <dbReference type="ChEBI" id="CHEBI:15377"/>
        <dbReference type="ChEBI" id="CHEBI:30013"/>
        <dbReference type="ChEBI" id="CHEBI:43474"/>
        <dbReference type="ChEBI" id="CHEBI:61977"/>
        <dbReference type="EC" id="3.1.3.16"/>
    </reaction>
</comment>
<proteinExistence type="inferred from homology"/>
<evidence type="ECO:0000256" key="9">
    <source>
        <dbReference type="ARBA" id="ARBA00048336"/>
    </source>
</evidence>
<evidence type="ECO:0000313" key="14">
    <source>
        <dbReference type="Proteomes" id="UP001153620"/>
    </source>
</evidence>
<reference evidence="13" key="2">
    <citation type="submission" date="2022-10" db="EMBL/GenBank/DDBJ databases">
        <authorList>
            <consortium name="ENA_rothamsted_submissions"/>
            <consortium name="culmorum"/>
            <person name="King R."/>
        </authorList>
    </citation>
    <scope>NUCLEOTIDE SEQUENCE</scope>
</reference>
<keyword evidence="7" id="KW-0539">Nucleus</keyword>
<dbReference type="InterPro" id="IPR000340">
    <property type="entry name" value="Dual-sp_phosphatase_cat-dom"/>
</dbReference>
<dbReference type="AlphaFoldDB" id="A0A9N9RX51"/>
<keyword evidence="6" id="KW-0904">Protein phosphatase</keyword>
<dbReference type="PIRSF" id="PIRSF000941">
    <property type="entry name" value="DUSP12"/>
    <property type="match status" value="1"/>
</dbReference>
<evidence type="ECO:0000256" key="1">
    <source>
        <dbReference type="ARBA" id="ARBA00004123"/>
    </source>
</evidence>
<dbReference type="Gene3D" id="3.90.190.10">
    <property type="entry name" value="Protein tyrosine phosphatase superfamily"/>
    <property type="match status" value="1"/>
</dbReference>
<feature type="active site" description="Phosphocysteine intermediate" evidence="11">
    <location>
        <position position="113"/>
    </location>
</feature>
<comment type="subcellular location">
    <subcellularLocation>
        <location evidence="2">Cytoplasm</location>
    </subcellularLocation>
    <subcellularLocation>
        <location evidence="1">Nucleus</location>
    </subcellularLocation>
</comment>
<comment type="catalytic activity">
    <reaction evidence="8">
        <text>O-phospho-L-seryl-[protein] + H2O = L-seryl-[protein] + phosphate</text>
        <dbReference type="Rhea" id="RHEA:20629"/>
        <dbReference type="Rhea" id="RHEA-COMP:9863"/>
        <dbReference type="Rhea" id="RHEA-COMP:11604"/>
        <dbReference type="ChEBI" id="CHEBI:15377"/>
        <dbReference type="ChEBI" id="CHEBI:29999"/>
        <dbReference type="ChEBI" id="CHEBI:43474"/>
        <dbReference type="ChEBI" id="CHEBI:83421"/>
        <dbReference type="EC" id="3.1.3.16"/>
    </reaction>
</comment>
<dbReference type="Pfam" id="PF00782">
    <property type="entry name" value="DSPc"/>
    <property type="match status" value="1"/>
</dbReference>
<dbReference type="InterPro" id="IPR029021">
    <property type="entry name" value="Prot-tyrosine_phosphatase-like"/>
</dbReference>
<organism evidence="13 14">
    <name type="scientific">Chironomus riparius</name>
    <dbReference type="NCBI Taxonomy" id="315576"/>
    <lineage>
        <taxon>Eukaryota</taxon>
        <taxon>Metazoa</taxon>
        <taxon>Ecdysozoa</taxon>
        <taxon>Arthropoda</taxon>
        <taxon>Hexapoda</taxon>
        <taxon>Insecta</taxon>
        <taxon>Pterygota</taxon>
        <taxon>Neoptera</taxon>
        <taxon>Endopterygota</taxon>
        <taxon>Diptera</taxon>
        <taxon>Nematocera</taxon>
        <taxon>Chironomoidea</taxon>
        <taxon>Chironomidae</taxon>
        <taxon>Chironominae</taxon>
        <taxon>Chironomus</taxon>
    </lineage>
</organism>
<evidence type="ECO:0000256" key="3">
    <source>
        <dbReference type="ARBA" id="ARBA00008601"/>
    </source>
</evidence>
<keyword evidence="4" id="KW-0963">Cytoplasm</keyword>
<dbReference type="GO" id="GO:0004725">
    <property type="term" value="F:protein tyrosine phosphatase activity"/>
    <property type="evidence" value="ECO:0007669"/>
    <property type="project" value="UniProtKB-EC"/>
</dbReference>
<dbReference type="InterPro" id="IPR016130">
    <property type="entry name" value="Tyr_Pase_AS"/>
</dbReference>
<dbReference type="SUPFAM" id="SSF52799">
    <property type="entry name" value="(Phosphotyrosine protein) phosphatases II"/>
    <property type="match status" value="1"/>
</dbReference>
<accession>A0A9N9RX51</accession>
<evidence type="ECO:0000256" key="8">
    <source>
        <dbReference type="ARBA" id="ARBA00047761"/>
    </source>
</evidence>
<evidence type="ECO:0000256" key="6">
    <source>
        <dbReference type="ARBA" id="ARBA00022912"/>
    </source>
</evidence>
<dbReference type="GO" id="GO:0005737">
    <property type="term" value="C:cytoplasm"/>
    <property type="evidence" value="ECO:0007669"/>
    <property type="project" value="UniProtKB-SubCell"/>
</dbReference>
<dbReference type="PANTHER" id="PTHR45848">
    <property type="entry name" value="DUAL SPECIFICITY PROTEIN PHOSPHATASE 12 FAMILY MEMBER"/>
    <property type="match status" value="1"/>
</dbReference>
<feature type="domain" description="Tyrosine-protein phosphatase" evidence="12">
    <location>
        <begin position="24"/>
        <end position="166"/>
    </location>
</feature>
<evidence type="ECO:0000256" key="11">
    <source>
        <dbReference type="PIRSR" id="PIRSR000941-50"/>
    </source>
</evidence>
<gene>
    <name evidence="13" type="ORF">CHIRRI_LOCUS7630</name>
</gene>
<keyword evidence="14" id="KW-1185">Reference proteome</keyword>
<evidence type="ECO:0000256" key="7">
    <source>
        <dbReference type="ARBA" id="ARBA00023242"/>
    </source>
</evidence>
<dbReference type="GO" id="GO:0004722">
    <property type="term" value="F:protein serine/threonine phosphatase activity"/>
    <property type="evidence" value="ECO:0007669"/>
    <property type="project" value="UniProtKB-EC"/>
</dbReference>
<dbReference type="InterPro" id="IPR020422">
    <property type="entry name" value="TYR_PHOSPHATASE_DUAL_dom"/>
</dbReference>
<dbReference type="FunFam" id="3.90.190.10:FF:000056">
    <property type="entry name" value="Dual specificity phosphatase 12"/>
    <property type="match status" value="1"/>
</dbReference>
<dbReference type="PROSITE" id="PS00383">
    <property type="entry name" value="TYR_PHOSPHATASE_1"/>
    <property type="match status" value="1"/>
</dbReference>
<comment type="catalytic activity">
    <reaction evidence="10">
        <text>O-phospho-L-tyrosyl-[protein] + H2O = L-tyrosyl-[protein] + phosphate</text>
        <dbReference type="Rhea" id="RHEA:10684"/>
        <dbReference type="Rhea" id="RHEA-COMP:10136"/>
        <dbReference type="Rhea" id="RHEA-COMP:20101"/>
        <dbReference type="ChEBI" id="CHEBI:15377"/>
        <dbReference type="ChEBI" id="CHEBI:43474"/>
        <dbReference type="ChEBI" id="CHEBI:46858"/>
        <dbReference type="ChEBI" id="CHEBI:61978"/>
        <dbReference type="EC" id="3.1.3.48"/>
    </reaction>
</comment>
<evidence type="ECO:0000256" key="10">
    <source>
        <dbReference type="ARBA" id="ARBA00051722"/>
    </source>
</evidence>
<dbReference type="GO" id="GO:0008138">
    <property type="term" value="F:protein tyrosine/serine/threonine phosphatase activity"/>
    <property type="evidence" value="ECO:0007669"/>
    <property type="project" value="InterPro"/>
</dbReference>
<dbReference type="InterPro" id="IPR016278">
    <property type="entry name" value="DUSP12"/>
</dbReference>
<dbReference type="PANTHER" id="PTHR45848:SF4">
    <property type="entry name" value="DUAL SPECIFICITY PROTEIN PHOSPHATASE 12"/>
    <property type="match status" value="1"/>
</dbReference>
<name>A0A9N9RX51_9DIPT</name>
<protein>
    <recommendedName>
        <fullName evidence="12">Tyrosine-protein phosphatase domain-containing protein</fullName>
    </recommendedName>
</protein>
<dbReference type="SMART" id="SM00195">
    <property type="entry name" value="DSPc"/>
    <property type="match status" value="1"/>
</dbReference>
<evidence type="ECO:0000256" key="4">
    <source>
        <dbReference type="ARBA" id="ARBA00022490"/>
    </source>
</evidence>
<comment type="similarity">
    <text evidence="3">Belongs to the protein-tyrosine phosphatase family. Non-receptor class dual specificity subfamily.</text>
</comment>
<evidence type="ECO:0000256" key="2">
    <source>
        <dbReference type="ARBA" id="ARBA00004496"/>
    </source>
</evidence>
<reference evidence="13" key="1">
    <citation type="submission" date="2022-01" db="EMBL/GenBank/DDBJ databases">
        <authorList>
            <person name="King R."/>
        </authorList>
    </citation>
    <scope>NUCLEOTIDE SEQUENCE</scope>
</reference>
<dbReference type="OrthoDB" id="2017893at2759"/>
<keyword evidence="5" id="KW-0378">Hydrolase</keyword>
<dbReference type="GO" id="GO:0005634">
    <property type="term" value="C:nucleus"/>
    <property type="evidence" value="ECO:0007669"/>
    <property type="project" value="UniProtKB-SubCell"/>
</dbReference>
<dbReference type="Proteomes" id="UP001153620">
    <property type="component" value="Chromosome 2"/>
</dbReference>
<dbReference type="CDD" id="cd14498">
    <property type="entry name" value="DSP"/>
    <property type="match status" value="1"/>
</dbReference>
<evidence type="ECO:0000313" key="13">
    <source>
        <dbReference type="EMBL" id="CAG9804751.1"/>
    </source>
</evidence>
<evidence type="ECO:0000256" key="5">
    <source>
        <dbReference type="ARBA" id="ARBA00022801"/>
    </source>
</evidence>
<sequence>MIFFHSLKAEINMKKSEDIENPVSVDQIEPRLYLGNVTAAANIVFLKNQNISHILTIDSFPLPAFVASSINIVTKYVQIADMNREDILQYFPACIEFIENALMDPKHSVLVHCFYGVSRSATIVIAYLMKKYSISYQRAFERAKSKRSLVQPNHGFAQQCKLFYKMNYSIDPNCRNYKLFRLKLAAEQVKFAKILPMNFMDLLKPDPGVIQEHPEPFVYRCRKCRRIVASKSNLIYHKVPKRNETFESPVSRRRESAQKYLNHLAGETSDQDAIIDITDKVLSASLSDKSLSEGKEEQPKIQKQEEAVELCNKFYFIEPISWMKDVINSVEGKLYCPTCKTKIGNFNWIMASKCLCGTQVFPSFYLVPSKIDFSNCVQNILQVTI</sequence>
<dbReference type="EMBL" id="OU895878">
    <property type="protein sequence ID" value="CAG9804751.1"/>
    <property type="molecule type" value="Genomic_DNA"/>
</dbReference>
<evidence type="ECO:0000259" key="12">
    <source>
        <dbReference type="SMART" id="SM00195"/>
    </source>
</evidence>